<proteinExistence type="predicted"/>
<dbReference type="EMBL" id="JALPRF010000002">
    <property type="protein sequence ID" value="MCK8492882.1"/>
    <property type="molecule type" value="Genomic_DNA"/>
</dbReference>
<accession>A0ABT0HL55</accession>
<reference evidence="1 2" key="1">
    <citation type="submission" date="2022-04" db="EMBL/GenBank/DDBJ databases">
        <title>Spirosoma sp. strain RP8 genome sequencing and assembly.</title>
        <authorList>
            <person name="Jung Y."/>
        </authorList>
    </citation>
    <scope>NUCLEOTIDE SEQUENCE [LARGE SCALE GENOMIC DNA]</scope>
    <source>
        <strain evidence="1 2">RP8</strain>
    </source>
</reference>
<gene>
    <name evidence="1" type="ORF">M0L20_13525</name>
</gene>
<protein>
    <submittedName>
        <fullName evidence="1">Uncharacterized protein</fullName>
    </submittedName>
</protein>
<dbReference type="RefSeq" id="WP_248477469.1">
    <property type="nucleotide sequence ID" value="NZ_JALPRF010000002.1"/>
</dbReference>
<name>A0ABT0HL55_9BACT</name>
<dbReference type="Proteomes" id="UP001202180">
    <property type="component" value="Unassembled WGS sequence"/>
</dbReference>
<comment type="caution">
    <text evidence="1">The sequence shown here is derived from an EMBL/GenBank/DDBJ whole genome shotgun (WGS) entry which is preliminary data.</text>
</comment>
<sequence>MITDLLSLTEFIEQIATGTAGIVQFLALSNGEKAVDEISAFYNDTYAGTTAFFQIAEIGPKDNRAGLQQVTFYCSLTVAEKPDDVSARAGLATRDNTMKLLLSILGQLKIKAEESAETVEQEGEGYQFCVTPSERIFPIGMLANVSLEGYYVDLDITISANHLLFP</sequence>
<organism evidence="1 2">
    <name type="scientific">Spirosoma liriopis</name>
    <dbReference type="NCBI Taxonomy" id="2937440"/>
    <lineage>
        <taxon>Bacteria</taxon>
        <taxon>Pseudomonadati</taxon>
        <taxon>Bacteroidota</taxon>
        <taxon>Cytophagia</taxon>
        <taxon>Cytophagales</taxon>
        <taxon>Cytophagaceae</taxon>
        <taxon>Spirosoma</taxon>
    </lineage>
</organism>
<keyword evidence="2" id="KW-1185">Reference proteome</keyword>
<evidence type="ECO:0000313" key="2">
    <source>
        <dbReference type="Proteomes" id="UP001202180"/>
    </source>
</evidence>
<evidence type="ECO:0000313" key="1">
    <source>
        <dbReference type="EMBL" id="MCK8492882.1"/>
    </source>
</evidence>